<sequence>MNQLLLSASALEVKPLRYTPAGLPAVEMMLSHESEVQEAGHMRRIELVLSAVALGDIALLLADTPLGASLSIQGFLAPARKGSNKLVLHIQQANRVFAGGASAVV</sequence>
<comment type="subunit">
    <text evidence="4">Homodimer. Interacts with PriA and DnaT. Component of the replication restart primosome. Primosome assembly occurs via a 'hand-off' mechanism. PriA binds to replication forks, subsequently PriB then DnaT bind; DnaT then displaces ssDNA to generate the helicase loading substrate.</text>
</comment>
<dbReference type="GO" id="GO:1990077">
    <property type="term" value="C:primosome complex"/>
    <property type="evidence" value="ECO:0007669"/>
    <property type="project" value="UniProtKB-UniRule"/>
</dbReference>
<evidence type="ECO:0000256" key="4">
    <source>
        <dbReference type="HAMAP-Rule" id="MF_00720"/>
    </source>
</evidence>
<evidence type="ECO:0000313" key="6">
    <source>
        <dbReference type="Proteomes" id="UP000234190"/>
    </source>
</evidence>
<keyword evidence="1 4" id="KW-0639">Primosome</keyword>
<dbReference type="Pfam" id="PF22657">
    <property type="entry name" value="SSB_1"/>
    <property type="match status" value="1"/>
</dbReference>
<evidence type="ECO:0000256" key="1">
    <source>
        <dbReference type="ARBA" id="ARBA00022515"/>
    </source>
</evidence>
<dbReference type="OrthoDB" id="5296916at2"/>
<keyword evidence="3 4" id="KW-0238">DNA-binding</keyword>
<dbReference type="EMBL" id="PDNW01000002">
    <property type="protein sequence ID" value="PLC51180.1"/>
    <property type="molecule type" value="Genomic_DNA"/>
</dbReference>
<dbReference type="GO" id="GO:0006269">
    <property type="term" value="P:DNA replication, synthesis of primer"/>
    <property type="evidence" value="ECO:0007669"/>
    <property type="project" value="UniProtKB-KW"/>
</dbReference>
<dbReference type="RefSeq" id="WP_102072498.1">
    <property type="nucleotide sequence ID" value="NZ_PDNW01000002.1"/>
</dbReference>
<proteinExistence type="inferred from homology"/>
<dbReference type="PROSITE" id="PS50935">
    <property type="entry name" value="SSB"/>
    <property type="match status" value="1"/>
</dbReference>
<dbReference type="Gene3D" id="2.40.50.140">
    <property type="entry name" value="Nucleic acid-binding proteins"/>
    <property type="match status" value="1"/>
</dbReference>
<accession>A0A2N4U834</accession>
<comment type="similarity">
    <text evidence="4">Belongs to the PriB family.</text>
</comment>
<dbReference type="NCBIfam" id="TIGR04418">
    <property type="entry name" value="PriB_gamma"/>
    <property type="match status" value="1"/>
</dbReference>
<organism evidence="5 6">
    <name type="scientific">Pollutimonas subterranea</name>
    <dbReference type="NCBI Taxonomy" id="2045210"/>
    <lineage>
        <taxon>Bacteria</taxon>
        <taxon>Pseudomonadati</taxon>
        <taxon>Pseudomonadota</taxon>
        <taxon>Betaproteobacteria</taxon>
        <taxon>Burkholderiales</taxon>
        <taxon>Alcaligenaceae</taxon>
        <taxon>Pollutimonas</taxon>
    </lineage>
</organism>
<dbReference type="InterPro" id="IPR012340">
    <property type="entry name" value="NA-bd_OB-fold"/>
</dbReference>
<dbReference type="GO" id="GO:0003697">
    <property type="term" value="F:single-stranded DNA binding"/>
    <property type="evidence" value="ECO:0007669"/>
    <property type="project" value="UniProtKB-UniRule"/>
</dbReference>
<comment type="caution">
    <text evidence="5">The sequence shown here is derived from an EMBL/GenBank/DDBJ whole genome shotgun (WGS) entry which is preliminary data.</text>
</comment>
<evidence type="ECO:0000256" key="3">
    <source>
        <dbReference type="ARBA" id="ARBA00023125"/>
    </source>
</evidence>
<evidence type="ECO:0000256" key="2">
    <source>
        <dbReference type="ARBA" id="ARBA00022705"/>
    </source>
</evidence>
<dbReference type="InterPro" id="IPR000424">
    <property type="entry name" value="Primosome_PriB/ssb"/>
</dbReference>
<dbReference type="AlphaFoldDB" id="A0A2N4U834"/>
<protein>
    <recommendedName>
        <fullName evidence="4">Replication restart protein PriB</fullName>
    </recommendedName>
</protein>
<evidence type="ECO:0000313" key="5">
    <source>
        <dbReference type="EMBL" id="PLC51180.1"/>
    </source>
</evidence>
<dbReference type="Proteomes" id="UP000234190">
    <property type="component" value="Unassembled WGS sequence"/>
</dbReference>
<dbReference type="SUPFAM" id="SSF50249">
    <property type="entry name" value="Nucleic acid-binding proteins"/>
    <property type="match status" value="1"/>
</dbReference>
<reference evidence="5 6" key="1">
    <citation type="submission" date="2017-10" db="EMBL/GenBank/DDBJ databases">
        <title>Two draft genome sequences of Pusillimonas sp. strains isolated from a nitrate- and radionuclide-contaminated groundwater in Russia.</title>
        <authorList>
            <person name="Grouzdev D.S."/>
            <person name="Tourova T.P."/>
            <person name="Goeva M.A."/>
            <person name="Babich T.L."/>
            <person name="Sokolova D.S."/>
            <person name="Abdullin R."/>
            <person name="Poltaraus A.B."/>
            <person name="Toshchakov S.V."/>
            <person name="Nazina T.N."/>
        </authorList>
    </citation>
    <scope>NUCLEOTIDE SEQUENCE [LARGE SCALE GENOMIC DNA]</scope>
    <source>
        <strain evidence="5 6">JR1/69-3-13</strain>
    </source>
</reference>
<dbReference type="InterPro" id="IPR023646">
    <property type="entry name" value="Prisomal_replication_PriB"/>
</dbReference>
<keyword evidence="6" id="KW-1185">Reference proteome</keyword>
<comment type="function">
    <text evidence="4">Involved in the restart of stalled replication forks, which reloads the replicative helicase on sites other than the origin of replication; the PriA-PriB pathway is the major replication restart pathway. During primosome assembly it facilitates complex formation between PriA and DnaT on DNA; stabilizes PriA on DNA. Stimulates the DNA unwinding activity of PriA helicase.</text>
</comment>
<dbReference type="HAMAP" id="MF_00720">
    <property type="entry name" value="PriB"/>
    <property type="match status" value="1"/>
</dbReference>
<name>A0A2N4U834_9BURK</name>
<keyword evidence="2 4" id="KW-0235">DNA replication</keyword>
<dbReference type="PIRSF" id="PIRSF003135">
    <property type="entry name" value="Primosomal_n"/>
    <property type="match status" value="1"/>
</dbReference>
<gene>
    <name evidence="4 5" type="primary">priB</name>
    <name evidence="5" type="ORF">CR159_02795</name>
</gene>